<name>A0ABR6EU94_9SPHI</name>
<dbReference type="InterPro" id="IPR029052">
    <property type="entry name" value="Metallo-depent_PP-like"/>
</dbReference>
<keyword evidence="3" id="KW-1185">Reference proteome</keyword>
<dbReference type="InterPro" id="IPR051918">
    <property type="entry name" value="STPP_CPPED1"/>
</dbReference>
<sequence>MVILPDPQNYVKYDYNQPVFELMTAWVAENIENLNINAVICTGDLVDQNESLIPLYPRYANISSTAQWEFVSKAFSRLDHKVPYIISPGNHDYGYTRSETDHTNFPKYFPVDRNSAWKKTLVSVCNNRKGMPTLENSAFELQNENWGKILIITSEFAPRDEVLNWAKELAASTTYANHKVIFLTHSYLTWDGKRIEKENYKISPANDGQQIWDKLLYTSKNIRLLISGHFAIPDENFEHSVGLRTDKNIAGKQVHQMMFNAQALGGGMSGNGGDGWLRLLEFQPDGKTIKIRTYSPLFGFSPTTKQFAWRKAPYDQFTLVID</sequence>
<dbReference type="SUPFAM" id="SSF56300">
    <property type="entry name" value="Metallo-dependent phosphatases"/>
    <property type="match status" value="1"/>
</dbReference>
<dbReference type="PANTHER" id="PTHR43143:SF5">
    <property type="entry name" value="SECRETED PROTEIN"/>
    <property type="match status" value="1"/>
</dbReference>
<protein>
    <submittedName>
        <fullName evidence="2">Serine/threonine protein phosphatase</fullName>
    </submittedName>
</protein>
<accession>A0ABR6EU94</accession>
<dbReference type="PANTHER" id="PTHR43143">
    <property type="entry name" value="METALLOPHOSPHOESTERASE, CALCINEURIN SUPERFAMILY"/>
    <property type="match status" value="1"/>
</dbReference>
<dbReference type="EMBL" id="WNXC01000001">
    <property type="protein sequence ID" value="MBB2148617.1"/>
    <property type="molecule type" value="Genomic_DNA"/>
</dbReference>
<dbReference type="Proteomes" id="UP000636110">
    <property type="component" value="Unassembled WGS sequence"/>
</dbReference>
<dbReference type="Gene3D" id="3.60.21.10">
    <property type="match status" value="1"/>
</dbReference>
<evidence type="ECO:0000313" key="3">
    <source>
        <dbReference type="Proteomes" id="UP000636110"/>
    </source>
</evidence>
<proteinExistence type="predicted"/>
<dbReference type="InterPro" id="IPR004843">
    <property type="entry name" value="Calcineurin-like_PHP"/>
</dbReference>
<dbReference type="Pfam" id="PF00149">
    <property type="entry name" value="Metallophos"/>
    <property type="match status" value="1"/>
</dbReference>
<evidence type="ECO:0000259" key="1">
    <source>
        <dbReference type="Pfam" id="PF00149"/>
    </source>
</evidence>
<organism evidence="2 3">
    <name type="scientific">Pedobacter gandavensis</name>
    <dbReference type="NCBI Taxonomy" id="2679963"/>
    <lineage>
        <taxon>Bacteria</taxon>
        <taxon>Pseudomonadati</taxon>
        <taxon>Bacteroidota</taxon>
        <taxon>Sphingobacteriia</taxon>
        <taxon>Sphingobacteriales</taxon>
        <taxon>Sphingobacteriaceae</taxon>
        <taxon>Pedobacter</taxon>
    </lineage>
</organism>
<comment type="caution">
    <text evidence="2">The sequence shown here is derived from an EMBL/GenBank/DDBJ whole genome shotgun (WGS) entry which is preliminary data.</text>
</comment>
<evidence type="ECO:0000313" key="2">
    <source>
        <dbReference type="EMBL" id="MBB2148617.1"/>
    </source>
</evidence>
<reference evidence="2 3" key="1">
    <citation type="submission" date="2019-11" db="EMBL/GenBank/DDBJ databases">
        <title>Description of Pedobacter sp. LMG 31462T.</title>
        <authorList>
            <person name="Carlier A."/>
            <person name="Qi S."/>
            <person name="Vandamme P."/>
        </authorList>
    </citation>
    <scope>NUCLEOTIDE SEQUENCE [LARGE SCALE GENOMIC DNA]</scope>
    <source>
        <strain evidence="2 3">LMG 31462</strain>
    </source>
</reference>
<gene>
    <name evidence="2" type="ORF">GM920_06800</name>
</gene>
<feature type="domain" description="Calcineurin-like phosphoesterase" evidence="1">
    <location>
        <begin position="24"/>
        <end position="230"/>
    </location>
</feature>